<accession>A0A8K0ND86</accession>
<dbReference type="Proteomes" id="UP000797356">
    <property type="component" value="Chromosome 14"/>
</dbReference>
<dbReference type="OrthoDB" id="2126698at2759"/>
<name>A0A8K0ND86_COCNU</name>
<dbReference type="GO" id="GO:0015297">
    <property type="term" value="F:antiporter activity"/>
    <property type="evidence" value="ECO:0007669"/>
    <property type="project" value="InterPro"/>
</dbReference>
<dbReference type="EMBL" id="CM017885">
    <property type="protein sequence ID" value="KAG1368380.1"/>
    <property type="molecule type" value="Genomic_DNA"/>
</dbReference>
<feature type="transmembrane region" description="Helical" evidence="2">
    <location>
        <begin position="25"/>
        <end position="46"/>
    </location>
</feature>
<feature type="transmembrane region" description="Helical" evidence="2">
    <location>
        <begin position="90"/>
        <end position="110"/>
    </location>
</feature>
<keyword evidence="4" id="KW-1185">Reference proteome</keyword>
<organism evidence="3 4">
    <name type="scientific">Cocos nucifera</name>
    <name type="common">Coconut palm</name>
    <dbReference type="NCBI Taxonomy" id="13894"/>
    <lineage>
        <taxon>Eukaryota</taxon>
        <taxon>Viridiplantae</taxon>
        <taxon>Streptophyta</taxon>
        <taxon>Embryophyta</taxon>
        <taxon>Tracheophyta</taxon>
        <taxon>Spermatophyta</taxon>
        <taxon>Magnoliopsida</taxon>
        <taxon>Liliopsida</taxon>
        <taxon>Arecaceae</taxon>
        <taxon>Arecoideae</taxon>
        <taxon>Cocoseae</taxon>
        <taxon>Attaleinae</taxon>
        <taxon>Cocos</taxon>
    </lineage>
</organism>
<evidence type="ECO:0000313" key="3">
    <source>
        <dbReference type="EMBL" id="KAG1368380.1"/>
    </source>
</evidence>
<dbReference type="InterPro" id="IPR002528">
    <property type="entry name" value="MATE_fam"/>
</dbReference>
<sequence>MRVSNEIGAGNTGKAKNAVAVTLKLSVFLALTVGLLLVFGHDIWASFFSSSYAITRKFAYMTSLLTVSIVLDSAQGALSGVSRDCGWQHLVAFYIIGMPLALLVGFKLGFRDKLDMISRFAVEFKMFKASEVRFLGAGIVDGFDLWSLLSGFHPHSDHSAH</sequence>
<reference evidence="3" key="1">
    <citation type="journal article" date="2017" name="Gigascience">
        <title>The genome draft of coconut (Cocos nucifera).</title>
        <authorList>
            <person name="Xiao Y."/>
            <person name="Xu P."/>
            <person name="Fan H."/>
            <person name="Baudouin L."/>
            <person name="Xia W."/>
            <person name="Bocs S."/>
            <person name="Xu J."/>
            <person name="Li Q."/>
            <person name="Guo A."/>
            <person name="Zhou L."/>
            <person name="Li J."/>
            <person name="Wu Y."/>
            <person name="Ma Z."/>
            <person name="Armero A."/>
            <person name="Issali A.E."/>
            <person name="Liu N."/>
            <person name="Peng M."/>
            <person name="Yang Y."/>
        </authorList>
    </citation>
    <scope>NUCLEOTIDE SEQUENCE</scope>
    <source>
        <tissue evidence="3">Spear leaf of Hainan Tall coconut</tissue>
    </source>
</reference>
<proteinExistence type="inferred from homology"/>
<comment type="caution">
    <text evidence="3">The sequence shown here is derived from an EMBL/GenBank/DDBJ whole genome shotgun (WGS) entry which is preliminary data.</text>
</comment>
<comment type="similarity">
    <text evidence="1">Belongs to the multi antimicrobial extrusion (MATE) (TC 2.A.66.1) family.</text>
</comment>
<protein>
    <submittedName>
        <fullName evidence="3">Uncharacterized protein</fullName>
    </submittedName>
</protein>
<keyword evidence="2" id="KW-0812">Transmembrane</keyword>
<reference evidence="3" key="2">
    <citation type="submission" date="2019-07" db="EMBL/GenBank/DDBJ databases">
        <authorList>
            <person name="Yang Y."/>
            <person name="Bocs S."/>
            <person name="Baudouin L."/>
        </authorList>
    </citation>
    <scope>NUCLEOTIDE SEQUENCE</scope>
    <source>
        <tissue evidence="3">Spear leaf of Hainan Tall coconut</tissue>
    </source>
</reference>
<gene>
    <name evidence="3" type="ORF">COCNU_14G008480</name>
</gene>
<dbReference type="AlphaFoldDB" id="A0A8K0ND86"/>
<evidence type="ECO:0000313" key="4">
    <source>
        <dbReference type="Proteomes" id="UP000797356"/>
    </source>
</evidence>
<keyword evidence="2" id="KW-1133">Transmembrane helix</keyword>
<dbReference type="GO" id="GO:0016020">
    <property type="term" value="C:membrane"/>
    <property type="evidence" value="ECO:0007669"/>
    <property type="project" value="InterPro"/>
</dbReference>
<keyword evidence="2" id="KW-0472">Membrane</keyword>
<dbReference type="Pfam" id="PF01554">
    <property type="entry name" value="MatE"/>
    <property type="match status" value="1"/>
</dbReference>
<evidence type="ECO:0000256" key="1">
    <source>
        <dbReference type="ARBA" id="ARBA00010199"/>
    </source>
</evidence>
<evidence type="ECO:0000256" key="2">
    <source>
        <dbReference type="SAM" id="Phobius"/>
    </source>
</evidence>
<dbReference type="PANTHER" id="PTHR11206">
    <property type="entry name" value="MULTIDRUG RESISTANCE PROTEIN"/>
    <property type="match status" value="1"/>
</dbReference>
<dbReference type="GO" id="GO:0042910">
    <property type="term" value="F:xenobiotic transmembrane transporter activity"/>
    <property type="evidence" value="ECO:0007669"/>
    <property type="project" value="InterPro"/>
</dbReference>